<dbReference type="GO" id="GO:0030424">
    <property type="term" value="C:axon"/>
    <property type="evidence" value="ECO:0007669"/>
    <property type="project" value="TreeGrafter"/>
</dbReference>
<dbReference type="GO" id="GO:0048791">
    <property type="term" value="P:calcium ion-regulated exocytosis of neurotransmitter"/>
    <property type="evidence" value="ECO:0007669"/>
    <property type="project" value="TreeGrafter"/>
</dbReference>
<evidence type="ECO:0000259" key="2">
    <source>
        <dbReference type="PROSITE" id="PS50004"/>
    </source>
</evidence>
<dbReference type="GO" id="GO:0000149">
    <property type="term" value="F:SNARE binding"/>
    <property type="evidence" value="ECO:0007669"/>
    <property type="project" value="TreeGrafter"/>
</dbReference>
<dbReference type="PANTHER" id="PTHR10024:SF352">
    <property type="entry name" value="SYNAPTOTAGMIN 2"/>
    <property type="match status" value="1"/>
</dbReference>
<dbReference type="Pfam" id="PF00168">
    <property type="entry name" value="C2"/>
    <property type="match status" value="2"/>
</dbReference>
<dbReference type="InterPro" id="IPR000008">
    <property type="entry name" value="C2_dom"/>
</dbReference>
<dbReference type="GO" id="GO:0005886">
    <property type="term" value="C:plasma membrane"/>
    <property type="evidence" value="ECO:0007669"/>
    <property type="project" value="TreeGrafter"/>
</dbReference>
<dbReference type="SMART" id="SM00239">
    <property type="entry name" value="C2"/>
    <property type="match status" value="2"/>
</dbReference>
<dbReference type="GO" id="GO:0030672">
    <property type="term" value="C:synaptic vesicle membrane"/>
    <property type="evidence" value="ECO:0007669"/>
    <property type="project" value="TreeGrafter"/>
</dbReference>
<evidence type="ECO:0000313" key="3">
    <source>
        <dbReference type="Proteomes" id="UP000887577"/>
    </source>
</evidence>
<dbReference type="CDD" id="cd08402">
    <property type="entry name" value="C2B_Synaptotagmin-1"/>
    <property type="match status" value="1"/>
</dbReference>
<dbReference type="GO" id="GO:0048488">
    <property type="term" value="P:synaptic vesicle endocytosis"/>
    <property type="evidence" value="ECO:0007669"/>
    <property type="project" value="TreeGrafter"/>
</dbReference>
<evidence type="ECO:0000313" key="4">
    <source>
        <dbReference type="WBParaSite" id="PSU_v2.g1367.t1"/>
    </source>
</evidence>
<dbReference type="GO" id="GO:0001786">
    <property type="term" value="F:phosphatidylserine binding"/>
    <property type="evidence" value="ECO:0007669"/>
    <property type="project" value="TreeGrafter"/>
</dbReference>
<dbReference type="GO" id="GO:0030276">
    <property type="term" value="F:clathrin binding"/>
    <property type="evidence" value="ECO:0007669"/>
    <property type="project" value="TreeGrafter"/>
</dbReference>
<reference evidence="4" key="1">
    <citation type="submission" date="2022-11" db="UniProtKB">
        <authorList>
            <consortium name="WormBaseParasite"/>
        </authorList>
    </citation>
    <scope>IDENTIFICATION</scope>
</reference>
<organism evidence="3 4">
    <name type="scientific">Panagrolaimus superbus</name>
    <dbReference type="NCBI Taxonomy" id="310955"/>
    <lineage>
        <taxon>Eukaryota</taxon>
        <taxon>Metazoa</taxon>
        <taxon>Ecdysozoa</taxon>
        <taxon>Nematoda</taxon>
        <taxon>Chromadorea</taxon>
        <taxon>Rhabditida</taxon>
        <taxon>Tylenchina</taxon>
        <taxon>Panagrolaimomorpha</taxon>
        <taxon>Panagrolaimoidea</taxon>
        <taxon>Panagrolaimidae</taxon>
        <taxon>Panagrolaimus</taxon>
    </lineage>
</organism>
<dbReference type="PRINTS" id="PR00399">
    <property type="entry name" value="SYNAPTOTAGMN"/>
</dbReference>
<accession>A0A914Y2J2</accession>
<dbReference type="PANTHER" id="PTHR10024">
    <property type="entry name" value="SYNAPTOTAGMIN"/>
    <property type="match status" value="1"/>
</dbReference>
<dbReference type="SUPFAM" id="SSF49562">
    <property type="entry name" value="C2 domain (Calcium/lipid-binding domain, CaLB)"/>
    <property type="match status" value="2"/>
</dbReference>
<keyword evidence="3" id="KW-1185">Reference proteome</keyword>
<protein>
    <submittedName>
        <fullName evidence="4">C2 domain-containing protein</fullName>
    </submittedName>
</protein>
<dbReference type="PRINTS" id="PR00360">
    <property type="entry name" value="C2DOMAIN"/>
</dbReference>
<dbReference type="AlphaFoldDB" id="A0A914Y2J2"/>
<name>A0A914Y2J2_9BILA</name>
<dbReference type="WBParaSite" id="PSU_v2.g1367.t1">
    <property type="protein sequence ID" value="PSU_v2.g1367.t1"/>
    <property type="gene ID" value="PSU_v2.g1367"/>
</dbReference>
<dbReference type="InterPro" id="IPR035892">
    <property type="entry name" value="C2_domain_sf"/>
</dbReference>
<dbReference type="Gene3D" id="2.60.40.150">
    <property type="entry name" value="C2 domain"/>
    <property type="match status" value="2"/>
</dbReference>
<dbReference type="GO" id="GO:0031045">
    <property type="term" value="C:dense core granule"/>
    <property type="evidence" value="ECO:0007669"/>
    <property type="project" value="TreeGrafter"/>
</dbReference>
<dbReference type="InterPro" id="IPR001565">
    <property type="entry name" value="Synaptotagmin"/>
</dbReference>
<dbReference type="Proteomes" id="UP000887577">
    <property type="component" value="Unplaced"/>
</dbReference>
<dbReference type="GO" id="GO:0005509">
    <property type="term" value="F:calcium ion binding"/>
    <property type="evidence" value="ECO:0007669"/>
    <property type="project" value="TreeGrafter"/>
</dbReference>
<sequence>MNQFRVPSSIRQRNFGRAMDSFMITCNPIFRVFTVCFPRKQQREYEWPSPREKKALAEVSIPQVVPSSSTTFHVQPVIEINETPTPFYGRIRFRLDYDFTAKKLSVTIVECKDLPAMDRNGMSDPYIKLCVLPERKPKYETKIKRNNLNPVYNETFQFNIAFNELQRKTLQLVVFDFDRLSKDDRIGQLAIPLETVDFGVLVDEWKDLDPPIEDVDNESRLGDICFSTRYRPATGTLTITIMEARNLKKMDVGGSSDPYVKLYLYEGKKLIMKKKTSIKFKTLNPYYNESFQFKVPPDHMQRVHLIVSVWDYDKMSKNDYIGEVVLGSTHMNMQSISLASQEQWQEMMLTRRPVVRWHTLQSREKE</sequence>
<evidence type="ECO:0000256" key="1">
    <source>
        <dbReference type="ARBA" id="ARBA00022737"/>
    </source>
</evidence>
<proteinExistence type="predicted"/>
<keyword evidence="1" id="KW-0677">Repeat</keyword>
<dbReference type="GO" id="GO:0005544">
    <property type="term" value="F:calcium-dependent phospholipid binding"/>
    <property type="evidence" value="ECO:0007669"/>
    <property type="project" value="TreeGrafter"/>
</dbReference>
<dbReference type="PROSITE" id="PS50004">
    <property type="entry name" value="C2"/>
    <property type="match status" value="2"/>
</dbReference>
<feature type="domain" description="C2" evidence="2">
    <location>
        <begin position="220"/>
        <end position="345"/>
    </location>
</feature>
<feature type="domain" description="C2" evidence="2">
    <location>
        <begin position="87"/>
        <end position="206"/>
    </location>
</feature>